<proteinExistence type="predicted"/>
<accession>A0A0C3S4T8</accession>
<organism evidence="1 2">
    <name type="scientific">Phlebiopsis gigantea (strain 11061_1 CR5-6)</name>
    <name type="common">White-rot fungus</name>
    <name type="synonym">Peniophora gigantea</name>
    <dbReference type="NCBI Taxonomy" id="745531"/>
    <lineage>
        <taxon>Eukaryota</taxon>
        <taxon>Fungi</taxon>
        <taxon>Dikarya</taxon>
        <taxon>Basidiomycota</taxon>
        <taxon>Agaricomycotina</taxon>
        <taxon>Agaricomycetes</taxon>
        <taxon>Polyporales</taxon>
        <taxon>Phanerochaetaceae</taxon>
        <taxon>Phlebiopsis</taxon>
    </lineage>
</organism>
<evidence type="ECO:0000313" key="1">
    <source>
        <dbReference type="EMBL" id="KIP03165.1"/>
    </source>
</evidence>
<name>A0A0C3S4T8_PHLG1</name>
<gene>
    <name evidence="1" type="ORF">PHLGIDRAFT_111207</name>
</gene>
<evidence type="ECO:0000313" key="2">
    <source>
        <dbReference type="Proteomes" id="UP000053257"/>
    </source>
</evidence>
<dbReference type="EMBL" id="KN840630">
    <property type="protein sequence ID" value="KIP03165.1"/>
    <property type="molecule type" value="Genomic_DNA"/>
</dbReference>
<reference evidence="1 2" key="1">
    <citation type="journal article" date="2014" name="PLoS Genet.">
        <title>Analysis of the Phlebiopsis gigantea genome, transcriptome and secretome provides insight into its pioneer colonization strategies of wood.</title>
        <authorList>
            <person name="Hori C."/>
            <person name="Ishida T."/>
            <person name="Igarashi K."/>
            <person name="Samejima M."/>
            <person name="Suzuki H."/>
            <person name="Master E."/>
            <person name="Ferreira P."/>
            <person name="Ruiz-Duenas F.J."/>
            <person name="Held B."/>
            <person name="Canessa P."/>
            <person name="Larrondo L.F."/>
            <person name="Schmoll M."/>
            <person name="Druzhinina I.S."/>
            <person name="Kubicek C.P."/>
            <person name="Gaskell J.A."/>
            <person name="Kersten P."/>
            <person name="St John F."/>
            <person name="Glasner J."/>
            <person name="Sabat G."/>
            <person name="Splinter BonDurant S."/>
            <person name="Syed K."/>
            <person name="Yadav J."/>
            <person name="Mgbeahuruike A.C."/>
            <person name="Kovalchuk A."/>
            <person name="Asiegbu F.O."/>
            <person name="Lackner G."/>
            <person name="Hoffmeister D."/>
            <person name="Rencoret J."/>
            <person name="Gutierrez A."/>
            <person name="Sun H."/>
            <person name="Lindquist E."/>
            <person name="Barry K."/>
            <person name="Riley R."/>
            <person name="Grigoriev I.V."/>
            <person name="Henrissat B."/>
            <person name="Kues U."/>
            <person name="Berka R.M."/>
            <person name="Martinez A.T."/>
            <person name="Covert S.F."/>
            <person name="Blanchette R.A."/>
            <person name="Cullen D."/>
        </authorList>
    </citation>
    <scope>NUCLEOTIDE SEQUENCE [LARGE SCALE GENOMIC DNA]</scope>
    <source>
        <strain evidence="1 2">11061_1 CR5-6</strain>
    </source>
</reference>
<dbReference type="Proteomes" id="UP000053257">
    <property type="component" value="Unassembled WGS sequence"/>
</dbReference>
<keyword evidence="2" id="KW-1185">Reference proteome</keyword>
<dbReference type="HOGENOM" id="CLU_083660_1_0_1"/>
<dbReference type="OrthoDB" id="2317741at2759"/>
<sequence length="110" mass="11874">MAAAAPAAAPRDVYSPPVLYPHAGTVWYTGQTHNVTWDNSSPPKSISNRAFILLRSGNYETPVVLAHDFDLRAGRVEVAVPEVITGTYSVVLFGDSGNWSQDFLINGVDV</sequence>
<protein>
    <submittedName>
        <fullName evidence="1">Uncharacterized protein</fullName>
    </submittedName>
</protein>
<dbReference type="AlphaFoldDB" id="A0A0C3S4T8"/>